<evidence type="ECO:0000313" key="2">
    <source>
        <dbReference type="Proteomes" id="UP000011668"/>
    </source>
</evidence>
<name>L8X9T9_THACA</name>
<dbReference type="Proteomes" id="UP000011668">
    <property type="component" value="Unassembled WGS sequence"/>
</dbReference>
<protein>
    <submittedName>
        <fullName evidence="1">Uncharacterized protein</fullName>
    </submittedName>
</protein>
<dbReference type="HOGENOM" id="CLU_2251854_0_0_1"/>
<gene>
    <name evidence="1" type="ORF">AG1IA_00135</name>
</gene>
<comment type="caution">
    <text evidence="1">The sequence shown here is derived from an EMBL/GenBank/DDBJ whole genome shotgun (WGS) entry which is preliminary data.</text>
</comment>
<keyword evidence="2" id="KW-1185">Reference proteome</keyword>
<proteinExistence type="predicted"/>
<sequence length="104" mass="12149">MSQIVHLYAPDSTHGCLVTVEFSTGNFPKFRETVYFESRAVHFWGLVIPGSLVCCVRPRASPSRYRRLQRGLIYVRTCVNSIYKWPETTIYYPPARCLHDQRNH</sequence>
<dbReference type="AlphaFoldDB" id="L8X9T9"/>
<evidence type="ECO:0000313" key="1">
    <source>
        <dbReference type="EMBL" id="ELU45848.1"/>
    </source>
</evidence>
<organism evidence="1 2">
    <name type="scientific">Thanatephorus cucumeris (strain AG1-IA)</name>
    <name type="common">Rice sheath blight fungus</name>
    <name type="synonym">Rhizoctonia solani</name>
    <dbReference type="NCBI Taxonomy" id="983506"/>
    <lineage>
        <taxon>Eukaryota</taxon>
        <taxon>Fungi</taxon>
        <taxon>Dikarya</taxon>
        <taxon>Basidiomycota</taxon>
        <taxon>Agaricomycotina</taxon>
        <taxon>Agaricomycetes</taxon>
        <taxon>Cantharellales</taxon>
        <taxon>Ceratobasidiaceae</taxon>
        <taxon>Rhizoctonia</taxon>
        <taxon>Rhizoctonia solani AG-1</taxon>
    </lineage>
</organism>
<dbReference type="EMBL" id="AFRT01000031">
    <property type="protein sequence ID" value="ELU45848.1"/>
    <property type="molecule type" value="Genomic_DNA"/>
</dbReference>
<accession>L8X9T9</accession>
<reference evidence="1 2" key="1">
    <citation type="journal article" date="2013" name="Nat. Commun.">
        <title>The evolution and pathogenic mechanisms of the rice sheath blight pathogen.</title>
        <authorList>
            <person name="Zheng A."/>
            <person name="Lin R."/>
            <person name="Xu L."/>
            <person name="Qin P."/>
            <person name="Tang C."/>
            <person name="Ai P."/>
            <person name="Zhang D."/>
            <person name="Liu Y."/>
            <person name="Sun Z."/>
            <person name="Feng H."/>
            <person name="Wang Y."/>
            <person name="Chen Y."/>
            <person name="Liang X."/>
            <person name="Fu R."/>
            <person name="Li Q."/>
            <person name="Zhang J."/>
            <person name="Yu X."/>
            <person name="Xie Z."/>
            <person name="Ding L."/>
            <person name="Guan P."/>
            <person name="Tang J."/>
            <person name="Liang Y."/>
            <person name="Wang S."/>
            <person name="Deng Q."/>
            <person name="Li S."/>
            <person name="Zhu J."/>
            <person name="Wang L."/>
            <person name="Liu H."/>
            <person name="Li P."/>
        </authorList>
    </citation>
    <scope>NUCLEOTIDE SEQUENCE [LARGE SCALE GENOMIC DNA]</scope>
    <source>
        <strain evidence="2">AG-1 IA</strain>
    </source>
</reference>